<accession>U9UCK2</accession>
<dbReference type="AlphaFoldDB" id="U9UCK2"/>
<reference evidence="1" key="1">
    <citation type="submission" date="2013-07" db="EMBL/GenBank/DDBJ databases">
        <title>The genome of an arbuscular mycorrhizal fungus provides insights into the evolution of the oldest plant symbiosis.</title>
        <authorList>
            <consortium name="DOE Joint Genome Institute"/>
            <person name="Tisserant E."/>
            <person name="Malbreil M."/>
            <person name="Kuo A."/>
            <person name="Kohler A."/>
            <person name="Symeonidi A."/>
            <person name="Balestrini R."/>
            <person name="Charron P."/>
            <person name="Duensing N."/>
            <person name="Frei-dit-Frey N."/>
            <person name="Gianinazzi-Pearson V."/>
            <person name="Gilbert B."/>
            <person name="Handa Y."/>
            <person name="Hijri M."/>
            <person name="Kaul R."/>
            <person name="Kawaguchi M."/>
            <person name="Krajinski F."/>
            <person name="Lammers P."/>
            <person name="Lapierre D."/>
            <person name="Masclaux F.G."/>
            <person name="Murat C."/>
            <person name="Morin E."/>
            <person name="Ndikumana S."/>
            <person name="Pagni M."/>
            <person name="Petitpierre D."/>
            <person name="Requena N."/>
            <person name="Rosikiewicz P."/>
            <person name="Riley R."/>
            <person name="Saito K."/>
            <person name="San Clemente H."/>
            <person name="Shapiro H."/>
            <person name="van Tuinen D."/>
            <person name="Becard G."/>
            <person name="Bonfante P."/>
            <person name="Paszkowski U."/>
            <person name="Shachar-Hill Y."/>
            <person name="Young J.P."/>
            <person name="Sanders I.R."/>
            <person name="Henrissat B."/>
            <person name="Rensing S.A."/>
            <person name="Grigoriev I.V."/>
            <person name="Corradi N."/>
            <person name="Roux C."/>
            <person name="Martin F."/>
        </authorList>
    </citation>
    <scope>NUCLEOTIDE SEQUENCE</scope>
    <source>
        <strain evidence="1">DAOM 197198</strain>
    </source>
</reference>
<dbReference type="HOGENOM" id="CLU_1235588_0_0_1"/>
<sequence length="224" mass="26024">MSPFWDSIGTIDRDIRKFSKTITDTQTFDSFSTNTKLQETFSNHKTSIGPSLGFIITKLRTYATPIKCPICKAEDDTNSHLGFYFSVLLEINRIIKDSKANLYTKISLHAGQRQFMLQLLTKLYSAIWLKHTDAMKKWELAEGITTSKKKRYKKKRYQRTKNRTNQTVITTGVSRPRPSSSPNRTFTKHYDANHHFDDRLRINVKKRTIISGIILITSRYLHAE</sequence>
<name>U9UCK2_RHIID</name>
<proteinExistence type="predicted"/>
<organism evidence="1">
    <name type="scientific">Rhizophagus irregularis (strain DAOM 181602 / DAOM 197198 / MUCL 43194)</name>
    <name type="common">Arbuscular mycorrhizal fungus</name>
    <name type="synonym">Glomus intraradices</name>
    <dbReference type="NCBI Taxonomy" id="747089"/>
    <lineage>
        <taxon>Eukaryota</taxon>
        <taxon>Fungi</taxon>
        <taxon>Fungi incertae sedis</taxon>
        <taxon>Mucoromycota</taxon>
        <taxon>Glomeromycotina</taxon>
        <taxon>Glomeromycetes</taxon>
        <taxon>Glomerales</taxon>
        <taxon>Glomeraceae</taxon>
        <taxon>Rhizophagus</taxon>
    </lineage>
</organism>
<evidence type="ECO:0000313" key="1">
    <source>
        <dbReference type="EMBL" id="ESA18119.1"/>
    </source>
</evidence>
<gene>
    <name evidence="1" type="ORF">GLOINDRAFT_320983</name>
</gene>
<protein>
    <submittedName>
        <fullName evidence="1">Uncharacterized protein</fullName>
    </submittedName>
</protein>
<dbReference type="EMBL" id="KI279519">
    <property type="protein sequence ID" value="ESA18119.1"/>
    <property type="molecule type" value="Genomic_DNA"/>
</dbReference>